<dbReference type="Pfam" id="PF13715">
    <property type="entry name" value="CarbopepD_reg_2"/>
    <property type="match status" value="1"/>
</dbReference>
<sequence>MKLALKTFYIFLISLCSFVLFPLISEAQESEEVESFILSGKVVDASTLEGIPFSHIKLDDTYWGVICDSLGFFKVTVKPNQNLKVSSLGFAEKITPVTSEVTDGSAFQEVSLERVSFMLEEVDIYSLGTWGQFKENFVKMELPNEENIAANFDYGNLRAIYGTKEAPIPGMLKGFGVGGGIGFNGKSRDNKSREHVAKLKSREYKVEILKNKFNKQLVEDITQEKGARLEALMVYITEREHFTYQTRDIYIQQRIKAHYDTFVLEYVEGEYNYAMGDSTKTLKNHLRPVDKH</sequence>
<evidence type="ECO:0000313" key="1">
    <source>
        <dbReference type="EMBL" id="RRG24694.1"/>
    </source>
</evidence>
<dbReference type="SUPFAM" id="SSF49464">
    <property type="entry name" value="Carboxypeptidase regulatory domain-like"/>
    <property type="match status" value="1"/>
</dbReference>
<name>A0A425Y8P7_9BACT</name>
<protein>
    <submittedName>
        <fullName evidence="1">Carboxypeptidase-like regulatory domain-containing protein</fullName>
    </submittedName>
</protein>
<accession>A0A425Y8P7</accession>
<dbReference type="GO" id="GO:0004180">
    <property type="term" value="F:carboxypeptidase activity"/>
    <property type="evidence" value="ECO:0007669"/>
    <property type="project" value="UniProtKB-KW"/>
</dbReference>
<proteinExistence type="predicted"/>
<comment type="caution">
    <text evidence="1">The sequence shown here is derived from an EMBL/GenBank/DDBJ whole genome shotgun (WGS) entry which is preliminary data.</text>
</comment>
<dbReference type="InterPro" id="IPR008969">
    <property type="entry name" value="CarboxyPept-like_regulatory"/>
</dbReference>
<gene>
    <name evidence="1" type="ORF">DWB61_01375</name>
</gene>
<organism evidence="1 2">
    <name type="scientific">Ancylomarina euxinus</name>
    <dbReference type="NCBI Taxonomy" id="2283627"/>
    <lineage>
        <taxon>Bacteria</taxon>
        <taxon>Pseudomonadati</taxon>
        <taxon>Bacteroidota</taxon>
        <taxon>Bacteroidia</taxon>
        <taxon>Marinilabiliales</taxon>
        <taxon>Marinifilaceae</taxon>
        <taxon>Ancylomarina</taxon>
    </lineage>
</organism>
<keyword evidence="2" id="KW-1185">Reference proteome</keyword>
<keyword evidence="1" id="KW-0645">Protease</keyword>
<evidence type="ECO:0000313" key="2">
    <source>
        <dbReference type="Proteomes" id="UP000285794"/>
    </source>
</evidence>
<dbReference type="AlphaFoldDB" id="A0A425Y8P7"/>
<dbReference type="EMBL" id="QQWG01000001">
    <property type="protein sequence ID" value="RRG24694.1"/>
    <property type="molecule type" value="Genomic_DNA"/>
</dbReference>
<keyword evidence="1" id="KW-0378">Hydrolase</keyword>
<keyword evidence="1" id="KW-0121">Carboxypeptidase</keyword>
<dbReference type="Proteomes" id="UP000285794">
    <property type="component" value="Unassembled WGS sequence"/>
</dbReference>
<reference evidence="1 2" key="1">
    <citation type="submission" date="2018-07" db="EMBL/GenBank/DDBJ databases">
        <title>Draft genome sequence of Ancylomarina sp. M1P.</title>
        <authorList>
            <person name="Yadav S."/>
            <person name="Villanueva L."/>
            <person name="Damste J.S.S."/>
        </authorList>
    </citation>
    <scope>NUCLEOTIDE SEQUENCE [LARGE SCALE GENOMIC DNA]</scope>
    <source>
        <strain evidence="1 2">M1P</strain>
    </source>
</reference>